<evidence type="ECO:0000313" key="3">
    <source>
        <dbReference type="Proteomes" id="UP000199337"/>
    </source>
</evidence>
<proteinExistence type="predicted"/>
<evidence type="ECO:0000256" key="1">
    <source>
        <dbReference type="ARBA" id="ARBA00022679"/>
    </source>
</evidence>
<dbReference type="RefSeq" id="WP_092474697.1">
    <property type="nucleotide sequence ID" value="NZ_FOOX01000022.1"/>
</dbReference>
<keyword evidence="1 2" id="KW-0808">Transferase</keyword>
<dbReference type="Pfam" id="PF02515">
    <property type="entry name" value="CoA_transf_3"/>
    <property type="match status" value="1"/>
</dbReference>
<dbReference type="Gene3D" id="3.40.50.10540">
    <property type="entry name" value="Crotonobetainyl-coa:carnitine coa-transferase, domain 1"/>
    <property type="match status" value="1"/>
</dbReference>
<dbReference type="GO" id="GO:0008410">
    <property type="term" value="F:CoA-transferase activity"/>
    <property type="evidence" value="ECO:0007669"/>
    <property type="project" value="TreeGrafter"/>
</dbReference>
<dbReference type="OrthoDB" id="9797653at2"/>
<dbReference type="Proteomes" id="UP000199337">
    <property type="component" value="Unassembled WGS sequence"/>
</dbReference>
<accession>A0A1I2YPF8</accession>
<reference evidence="3" key="1">
    <citation type="submission" date="2016-10" db="EMBL/GenBank/DDBJ databases">
        <authorList>
            <person name="Varghese N."/>
            <person name="Submissions S."/>
        </authorList>
    </citation>
    <scope>NUCLEOTIDE SEQUENCE [LARGE SCALE GENOMIC DNA]</scope>
    <source>
        <strain evidence="3">DSM 17038</strain>
    </source>
</reference>
<dbReference type="InterPro" id="IPR003673">
    <property type="entry name" value="CoA-Trfase_fam_III"/>
</dbReference>
<dbReference type="PANTHER" id="PTHR48207:SF3">
    <property type="entry name" value="SUCCINATE--HYDROXYMETHYLGLUTARATE COA-TRANSFERASE"/>
    <property type="match status" value="1"/>
</dbReference>
<sequence length="400" mass="45053">MVLIMEQPLNKIRTLDFTRVLAGPMATQILGDLGAEVIKVESPGGDETRAWPPMFSKDESGYFCFLNRNKKAITLNLKNKKGKKIAVKLAKKADVVVENFAPGVAKRLGIDYETLKQIKPDLIYCSISGFGQYGPYRDKKAYDPIIQGMTGLMSITGEKDRPPAKVGIPVTDLVAALHSVIAIQSALLYRKETGKGQYIDIALYDSMISMLTIMAAEYFATDTAPGRFGFDHAHRIPARAFEAKDGKYVQIAATSDVMYPKFCNAVDLPELINDERFNTNLKRVENRKIITPILEKKMRTKNSNEWLRLFEKATLPAGLILNLEEVFQDKHLATRDMVLETEHPNVGIIKLLGFPYKFSLTNPKIKYRPPLLGEHNEEVLSQLLNYTKSEIEILRKEQVI</sequence>
<organism evidence="2 3">
    <name type="scientific">Desulfotruncus arcticus DSM 17038</name>
    <dbReference type="NCBI Taxonomy" id="1121424"/>
    <lineage>
        <taxon>Bacteria</taxon>
        <taxon>Bacillati</taxon>
        <taxon>Bacillota</taxon>
        <taxon>Clostridia</taxon>
        <taxon>Eubacteriales</taxon>
        <taxon>Desulfallaceae</taxon>
        <taxon>Desulfotruncus</taxon>
    </lineage>
</organism>
<gene>
    <name evidence="2" type="ORF">SAMN05660649_04538</name>
</gene>
<name>A0A1I2YPF8_9FIRM</name>
<dbReference type="AlphaFoldDB" id="A0A1I2YPF8"/>
<evidence type="ECO:0000313" key="2">
    <source>
        <dbReference type="EMBL" id="SFH27487.1"/>
    </source>
</evidence>
<dbReference type="PANTHER" id="PTHR48207">
    <property type="entry name" value="SUCCINATE--HYDROXYMETHYLGLUTARATE COA-TRANSFERASE"/>
    <property type="match status" value="1"/>
</dbReference>
<protein>
    <submittedName>
        <fullName evidence="2">Formyl-CoA transferase</fullName>
    </submittedName>
</protein>
<keyword evidence="3" id="KW-1185">Reference proteome</keyword>
<dbReference type="InterPro" id="IPR050483">
    <property type="entry name" value="CoA-transferase_III_domain"/>
</dbReference>
<dbReference type="InterPro" id="IPR044855">
    <property type="entry name" value="CoA-Trfase_III_dom3_sf"/>
</dbReference>
<dbReference type="SUPFAM" id="SSF89796">
    <property type="entry name" value="CoA-transferase family III (CaiB/BaiF)"/>
    <property type="match status" value="1"/>
</dbReference>
<dbReference type="STRING" id="341036.SAMN05660649_04538"/>
<dbReference type="Gene3D" id="3.30.1540.10">
    <property type="entry name" value="formyl-coa transferase, domain 3"/>
    <property type="match status" value="1"/>
</dbReference>
<dbReference type="EMBL" id="FOOX01000022">
    <property type="protein sequence ID" value="SFH27487.1"/>
    <property type="molecule type" value="Genomic_DNA"/>
</dbReference>
<dbReference type="InterPro" id="IPR023606">
    <property type="entry name" value="CoA-Trfase_III_dom_1_sf"/>
</dbReference>